<comment type="caution">
    <text evidence="6">The sequence shown here is derived from an EMBL/GenBank/DDBJ whole genome shotgun (WGS) entry which is preliminary data.</text>
</comment>
<dbReference type="Proteomes" id="UP001595997">
    <property type="component" value="Unassembled WGS sequence"/>
</dbReference>
<dbReference type="InterPro" id="IPR041347">
    <property type="entry name" value="MftR_C"/>
</dbReference>
<proteinExistence type="predicted"/>
<dbReference type="SUPFAM" id="SSF46689">
    <property type="entry name" value="Homeodomain-like"/>
    <property type="match status" value="1"/>
</dbReference>
<protein>
    <submittedName>
        <fullName evidence="6">TetR/AcrR family transcriptional regulator</fullName>
    </submittedName>
</protein>
<dbReference type="Gene3D" id="1.10.357.10">
    <property type="entry name" value="Tetracycline Repressor, domain 2"/>
    <property type="match status" value="1"/>
</dbReference>
<dbReference type="InterPro" id="IPR050109">
    <property type="entry name" value="HTH-type_TetR-like_transc_reg"/>
</dbReference>
<name>A0ABV9ABK9_9ACTN</name>
<dbReference type="Gene3D" id="1.10.10.60">
    <property type="entry name" value="Homeodomain-like"/>
    <property type="match status" value="1"/>
</dbReference>
<reference evidence="7" key="1">
    <citation type="journal article" date="2019" name="Int. J. Syst. Evol. Microbiol.">
        <title>The Global Catalogue of Microorganisms (GCM) 10K type strain sequencing project: providing services to taxonomists for standard genome sequencing and annotation.</title>
        <authorList>
            <consortium name="The Broad Institute Genomics Platform"/>
            <consortium name="The Broad Institute Genome Sequencing Center for Infectious Disease"/>
            <person name="Wu L."/>
            <person name="Ma J."/>
        </authorList>
    </citation>
    <scope>NUCLEOTIDE SEQUENCE [LARGE SCALE GENOMIC DNA]</scope>
    <source>
        <strain evidence="7">CGMCC 4.7357</strain>
    </source>
</reference>
<dbReference type="InterPro" id="IPR001647">
    <property type="entry name" value="HTH_TetR"/>
</dbReference>
<keyword evidence="7" id="KW-1185">Reference proteome</keyword>
<feature type="DNA-binding region" description="H-T-H motif" evidence="4">
    <location>
        <begin position="28"/>
        <end position="47"/>
    </location>
</feature>
<organism evidence="6 7">
    <name type="scientific">Streptomyces ovatisporus</name>
    <dbReference type="NCBI Taxonomy" id="1128682"/>
    <lineage>
        <taxon>Bacteria</taxon>
        <taxon>Bacillati</taxon>
        <taxon>Actinomycetota</taxon>
        <taxon>Actinomycetes</taxon>
        <taxon>Kitasatosporales</taxon>
        <taxon>Streptomycetaceae</taxon>
        <taxon>Streptomyces</taxon>
    </lineage>
</organism>
<evidence type="ECO:0000259" key="5">
    <source>
        <dbReference type="PROSITE" id="PS50977"/>
    </source>
</evidence>
<keyword evidence="3" id="KW-0804">Transcription</keyword>
<accession>A0ABV9ABK9</accession>
<evidence type="ECO:0000256" key="3">
    <source>
        <dbReference type="ARBA" id="ARBA00023163"/>
    </source>
</evidence>
<dbReference type="Pfam" id="PF00440">
    <property type="entry name" value="TetR_N"/>
    <property type="match status" value="1"/>
</dbReference>
<evidence type="ECO:0000256" key="4">
    <source>
        <dbReference type="PROSITE-ProRule" id="PRU00335"/>
    </source>
</evidence>
<keyword evidence="1" id="KW-0805">Transcription regulation</keyword>
<gene>
    <name evidence="6" type="ORF">ACFPA8_19165</name>
</gene>
<dbReference type="EMBL" id="JBHSFH010000010">
    <property type="protein sequence ID" value="MFC4496251.1"/>
    <property type="molecule type" value="Genomic_DNA"/>
</dbReference>
<dbReference type="PANTHER" id="PTHR30055:SF234">
    <property type="entry name" value="HTH-TYPE TRANSCRIPTIONAL REGULATOR BETI"/>
    <property type="match status" value="1"/>
</dbReference>
<dbReference type="PRINTS" id="PR00455">
    <property type="entry name" value="HTHTETR"/>
</dbReference>
<dbReference type="InterPro" id="IPR009057">
    <property type="entry name" value="Homeodomain-like_sf"/>
</dbReference>
<dbReference type="RefSeq" id="WP_386450101.1">
    <property type="nucleotide sequence ID" value="NZ_JBHSFH010000010.1"/>
</dbReference>
<dbReference type="PANTHER" id="PTHR30055">
    <property type="entry name" value="HTH-TYPE TRANSCRIPTIONAL REGULATOR RUTR"/>
    <property type="match status" value="1"/>
</dbReference>
<dbReference type="PROSITE" id="PS50977">
    <property type="entry name" value="HTH_TETR_2"/>
    <property type="match status" value="1"/>
</dbReference>
<sequence length="183" mass="19842">MNKRARTRARLSDVALELFERHGFEQTTVAQIAAAADVTEMTFFRHFPAKHQVLFEDPYDEFIADAVAAQPGELGPLRRAAGGLREAWARVPEPDGDTVRRRVRIVAGTPSLRGEMWRNNAATERLVSDQLIADGARPLRARAAAAAVLAAVTAALLEWSVSEDAPLGDAVLTALDTLEGGDE</sequence>
<evidence type="ECO:0000313" key="7">
    <source>
        <dbReference type="Proteomes" id="UP001595997"/>
    </source>
</evidence>
<keyword evidence="2 4" id="KW-0238">DNA-binding</keyword>
<evidence type="ECO:0000313" key="6">
    <source>
        <dbReference type="EMBL" id="MFC4496251.1"/>
    </source>
</evidence>
<dbReference type="Pfam" id="PF17754">
    <property type="entry name" value="TetR_C_14"/>
    <property type="match status" value="1"/>
</dbReference>
<feature type="domain" description="HTH tetR-type" evidence="5">
    <location>
        <begin position="5"/>
        <end position="65"/>
    </location>
</feature>
<evidence type="ECO:0000256" key="1">
    <source>
        <dbReference type="ARBA" id="ARBA00023015"/>
    </source>
</evidence>
<evidence type="ECO:0000256" key="2">
    <source>
        <dbReference type="ARBA" id="ARBA00023125"/>
    </source>
</evidence>